<reference evidence="1 2" key="1">
    <citation type="submission" date="2016-05" db="EMBL/GenBank/DDBJ databases">
        <title>Comparative analysis of secretome profiles of manganese(II)-oxidizing ascomycete fungi.</title>
        <authorList>
            <consortium name="DOE Joint Genome Institute"/>
            <person name="Zeiner C.A."/>
            <person name="Purvine S.O."/>
            <person name="Zink E.M."/>
            <person name="Wu S."/>
            <person name="Pasa-Tolic L."/>
            <person name="Chaput D.L."/>
            <person name="Haridas S."/>
            <person name="Grigoriev I.V."/>
            <person name="Santelli C.M."/>
            <person name="Hansel C.M."/>
        </authorList>
    </citation>
    <scope>NUCLEOTIDE SEQUENCE [LARGE SCALE GENOMIC DNA]</scope>
    <source>
        <strain evidence="1 2">AP3s5-JAC2a</strain>
    </source>
</reference>
<dbReference type="EMBL" id="KV441549">
    <property type="protein sequence ID" value="OAG10353.1"/>
    <property type="molecule type" value="Genomic_DNA"/>
</dbReference>
<dbReference type="GeneID" id="28769930"/>
<sequence length="224" mass="24648">MHASTLGRGFATTARFCHTSPLSAAVGRAPMLPVALPDLHPTSGRGCDPLRCILPKVPWLCSPNGCEFAHQTPALTHAYVARWQVVRLYPLRTILRLPRKQLDAARHTLGTPRATCNLALEHLRASSCPSSSRNIVFLISDHARNTGLGVLAREPFWKIRPTVSYEEFEHSILKNVIEARQLPEINHLAANSESVQDAASSKASTADAPHFTMRFLALLPCHLI</sequence>
<keyword evidence="2" id="KW-1185">Reference proteome</keyword>
<name>A0A177CS44_9PLEO</name>
<dbReference type="AlphaFoldDB" id="A0A177CS44"/>
<dbReference type="Proteomes" id="UP000077069">
    <property type="component" value="Unassembled WGS sequence"/>
</dbReference>
<dbReference type="InParanoid" id="A0A177CS44"/>
<organism evidence="1 2">
    <name type="scientific">Paraphaeosphaeria sporulosa</name>
    <dbReference type="NCBI Taxonomy" id="1460663"/>
    <lineage>
        <taxon>Eukaryota</taxon>
        <taxon>Fungi</taxon>
        <taxon>Dikarya</taxon>
        <taxon>Ascomycota</taxon>
        <taxon>Pezizomycotina</taxon>
        <taxon>Dothideomycetes</taxon>
        <taxon>Pleosporomycetidae</taxon>
        <taxon>Pleosporales</taxon>
        <taxon>Massarineae</taxon>
        <taxon>Didymosphaeriaceae</taxon>
        <taxon>Paraphaeosphaeria</taxon>
    </lineage>
</organism>
<accession>A0A177CS44</accession>
<protein>
    <submittedName>
        <fullName evidence="1">Uncharacterized protein</fullName>
    </submittedName>
</protein>
<gene>
    <name evidence="1" type="ORF">CC84DRAFT_482286</name>
</gene>
<evidence type="ECO:0000313" key="1">
    <source>
        <dbReference type="EMBL" id="OAG10353.1"/>
    </source>
</evidence>
<dbReference type="RefSeq" id="XP_018040718.1">
    <property type="nucleotide sequence ID" value="XM_018186444.1"/>
</dbReference>
<evidence type="ECO:0000313" key="2">
    <source>
        <dbReference type="Proteomes" id="UP000077069"/>
    </source>
</evidence>
<proteinExistence type="predicted"/>